<dbReference type="eggNOG" id="ENOG502SDJU">
    <property type="taxonomic scope" value="Eukaryota"/>
</dbReference>
<dbReference type="EMBL" id="KI912118">
    <property type="protein sequence ID" value="ETS75758.1"/>
    <property type="molecule type" value="Genomic_DNA"/>
</dbReference>
<reference evidence="6" key="1">
    <citation type="journal article" date="2015" name="BMC Genomics">
        <title>Genomic and transcriptomic analysis of the endophytic fungus Pestalotiopsis fici reveals its lifestyle and high potential for synthesis of natural products.</title>
        <authorList>
            <person name="Wang X."/>
            <person name="Zhang X."/>
            <person name="Liu L."/>
            <person name="Xiang M."/>
            <person name="Wang W."/>
            <person name="Sun X."/>
            <person name="Che Y."/>
            <person name="Guo L."/>
            <person name="Liu G."/>
            <person name="Guo L."/>
            <person name="Wang C."/>
            <person name="Yin W.B."/>
            <person name="Stadler M."/>
            <person name="Zhang X."/>
            <person name="Liu X."/>
        </authorList>
    </citation>
    <scope>NUCLEOTIDE SEQUENCE [LARGE SCALE GENOMIC DNA]</scope>
    <source>
        <strain evidence="6">W106-1 / CGMCC3.15140</strain>
    </source>
</reference>
<name>W3WPI1_PESFW</name>
<keyword evidence="6" id="KW-1185">Reference proteome</keyword>
<feature type="region of interest" description="Disordered" evidence="4">
    <location>
        <begin position="505"/>
        <end position="569"/>
    </location>
</feature>
<feature type="region of interest" description="Disordered" evidence="4">
    <location>
        <begin position="309"/>
        <end position="343"/>
    </location>
</feature>
<evidence type="ECO:0000256" key="2">
    <source>
        <dbReference type="ARBA" id="ARBA00022771"/>
    </source>
</evidence>
<feature type="region of interest" description="Disordered" evidence="4">
    <location>
        <begin position="355"/>
        <end position="386"/>
    </location>
</feature>
<organism evidence="5 6">
    <name type="scientific">Pestalotiopsis fici (strain W106-1 / CGMCC3.15140)</name>
    <dbReference type="NCBI Taxonomy" id="1229662"/>
    <lineage>
        <taxon>Eukaryota</taxon>
        <taxon>Fungi</taxon>
        <taxon>Dikarya</taxon>
        <taxon>Ascomycota</taxon>
        <taxon>Pezizomycotina</taxon>
        <taxon>Sordariomycetes</taxon>
        <taxon>Xylariomycetidae</taxon>
        <taxon>Amphisphaeriales</taxon>
        <taxon>Sporocadaceae</taxon>
        <taxon>Pestalotiopsis</taxon>
    </lineage>
</organism>
<feature type="compositionally biased region" description="Basic residues" evidence="4">
    <location>
        <begin position="245"/>
        <end position="268"/>
    </location>
</feature>
<feature type="compositionally biased region" description="Polar residues" evidence="4">
    <location>
        <begin position="35"/>
        <end position="48"/>
    </location>
</feature>
<sequence>MDFYYNIVSSSPAAGYDGPDFVAANDDSNYESDTHTYQETLISIPDSTQSEEESEGGLFVEQERSISPASAITVASLSASASTSEQEDSSSEISSSSPASESSSEAESDRDYFFDNERADVDWEQALERELEAQPDDHSIGGDSEGTVHQPDPDALHPRLNEHRHPFLLEEDLHGQPGRIEVEDYDVDENEDEDDLDAFEEGLVDLAVVRLHVEEEEEGDGGDDDDDEVDNLQAEARNSFAQQFPHHHHHHRHHHHHHHHHLHHHHAQQRPSTLRFSSLLDVRNLGPRSASPAQLESPHRMPGMADELIGVELGGGGGMGRNSRARASQNQPRRAEPNVIDLTLEDDDELELLGESVGESQNARRQQSQRRSNAPRLNRSDGSYVGNQNVIELSSDDENDNTVAATRARRAPPAHLHHNNHQNRNRHQHQHQHQHNNFHRINIGAIPAMAARNHNERFAQFLMGIGGDVNNAANDHNVLGMNVRPPGFPPNLHLDYQAVAFAAQPRPAPQPAAGPRKPDHDPPSKPRDGFTRDTNEDNVVICPSCDEELAFDPDGGDENGPPTKRARNKKDQAEHHFWAIKECGHVFCRRCYENRKPTAKNPVKVGFKACPSNGKRIICAVDNCTSDVTTKTSWVGLFL</sequence>
<feature type="compositionally biased region" description="Basic and acidic residues" evidence="4">
    <location>
        <begin position="516"/>
        <end position="535"/>
    </location>
</feature>
<dbReference type="STRING" id="1229662.W3WPI1"/>
<evidence type="ECO:0000256" key="4">
    <source>
        <dbReference type="SAM" id="MobiDB-lite"/>
    </source>
</evidence>
<feature type="compositionally biased region" description="Low complexity" evidence="4">
    <location>
        <begin position="360"/>
        <end position="374"/>
    </location>
</feature>
<dbReference type="GO" id="GO:0004842">
    <property type="term" value="F:ubiquitin-protein transferase activity"/>
    <property type="evidence" value="ECO:0007669"/>
    <property type="project" value="TreeGrafter"/>
</dbReference>
<dbReference type="KEGG" id="pfy:PFICI_12702"/>
<evidence type="ECO:0008006" key="7">
    <source>
        <dbReference type="Google" id="ProtNLM"/>
    </source>
</evidence>
<keyword evidence="1" id="KW-0479">Metal-binding</keyword>
<dbReference type="GO" id="GO:0008270">
    <property type="term" value="F:zinc ion binding"/>
    <property type="evidence" value="ECO:0007669"/>
    <property type="project" value="UniProtKB-KW"/>
</dbReference>
<dbReference type="InParanoid" id="W3WPI1"/>
<dbReference type="PROSITE" id="PS00518">
    <property type="entry name" value="ZF_RING_1"/>
    <property type="match status" value="1"/>
</dbReference>
<evidence type="ECO:0000256" key="3">
    <source>
        <dbReference type="ARBA" id="ARBA00022833"/>
    </source>
</evidence>
<feature type="region of interest" description="Disordered" evidence="4">
    <location>
        <begin position="410"/>
        <end position="432"/>
    </location>
</feature>
<dbReference type="InterPro" id="IPR017907">
    <property type="entry name" value="Znf_RING_CS"/>
</dbReference>
<evidence type="ECO:0000313" key="6">
    <source>
        <dbReference type="Proteomes" id="UP000030651"/>
    </source>
</evidence>
<dbReference type="GO" id="GO:0033768">
    <property type="term" value="C:SUMO-targeted ubiquitin ligase complex"/>
    <property type="evidence" value="ECO:0007669"/>
    <property type="project" value="TreeGrafter"/>
</dbReference>
<keyword evidence="3" id="KW-0862">Zinc</keyword>
<dbReference type="Proteomes" id="UP000030651">
    <property type="component" value="Unassembled WGS sequence"/>
</dbReference>
<gene>
    <name evidence="5" type="ORF">PFICI_12702</name>
</gene>
<feature type="region of interest" description="Disordered" evidence="4">
    <location>
        <begin position="10"/>
        <end position="112"/>
    </location>
</feature>
<dbReference type="GeneID" id="19277715"/>
<dbReference type="HOGENOM" id="CLU_428332_0_0_1"/>
<proteinExistence type="predicted"/>
<dbReference type="PANTHER" id="PTHR28042:SF1">
    <property type="entry name" value="E3 UBIQUITIN-PROTEIN LIGASE COMPLEX SLX5-SLX8 SUBUNIT SLX5"/>
    <property type="match status" value="1"/>
</dbReference>
<feature type="region of interest" description="Disordered" evidence="4">
    <location>
        <begin position="132"/>
        <end position="156"/>
    </location>
</feature>
<dbReference type="RefSeq" id="XP_007839474.1">
    <property type="nucleotide sequence ID" value="XM_007841283.1"/>
</dbReference>
<accession>W3WPI1</accession>
<dbReference type="AlphaFoldDB" id="W3WPI1"/>
<feature type="compositionally biased region" description="Acidic residues" evidence="4">
    <location>
        <begin position="545"/>
        <end position="557"/>
    </location>
</feature>
<feature type="region of interest" description="Disordered" evidence="4">
    <location>
        <begin position="244"/>
        <end position="272"/>
    </location>
</feature>
<feature type="compositionally biased region" description="Low complexity" evidence="4">
    <location>
        <begin position="69"/>
        <end position="84"/>
    </location>
</feature>
<dbReference type="OrthoDB" id="2398441at2759"/>
<feature type="compositionally biased region" description="Low complexity" evidence="4">
    <location>
        <begin position="91"/>
        <end position="105"/>
    </location>
</feature>
<dbReference type="PANTHER" id="PTHR28042">
    <property type="entry name" value="E3 UBIQUITIN-PROTEIN LIGASE COMPLEX SLX5-SLX8 SUBUNIT SLX5"/>
    <property type="match status" value="1"/>
</dbReference>
<evidence type="ECO:0000256" key="1">
    <source>
        <dbReference type="ARBA" id="ARBA00022723"/>
    </source>
</evidence>
<dbReference type="InterPro" id="IPR038886">
    <property type="entry name" value="E3_SLX5/Rfp1"/>
</dbReference>
<evidence type="ECO:0000313" key="5">
    <source>
        <dbReference type="EMBL" id="ETS75758.1"/>
    </source>
</evidence>
<protein>
    <recommendedName>
        <fullName evidence="7">RING-type domain-containing protein</fullName>
    </recommendedName>
</protein>
<keyword evidence="2" id="KW-0863">Zinc-finger</keyword>